<evidence type="ECO:0000313" key="2">
    <source>
        <dbReference type="Proteomes" id="UP000442535"/>
    </source>
</evidence>
<gene>
    <name evidence="1" type="ORF">FYJ63_10140</name>
</gene>
<sequence length="186" mass="19493">MEPILKPETLEALTGGQILSGDPAALLLIDSVTAAIRSFCGWHVAPVVTETVTLDGTGGYHLNLPTGRLLDVTGLKIAGIAAPPESYDWSQSGMIQLRGGRFPARFRSVEVTMRHGYSLEEVPDVAQIIRQVVVNAAASPMGVLRENAGGVSIEYSTTGAGIAGGVSLLARDRAALAPYRIAGRIS</sequence>
<organism evidence="1 2">
    <name type="scientific">Mobiluncus porci</name>
    <dbReference type="NCBI Taxonomy" id="2652278"/>
    <lineage>
        <taxon>Bacteria</taxon>
        <taxon>Bacillati</taxon>
        <taxon>Actinomycetota</taxon>
        <taxon>Actinomycetes</taxon>
        <taxon>Actinomycetales</taxon>
        <taxon>Actinomycetaceae</taxon>
        <taxon>Mobiluncus</taxon>
    </lineage>
</organism>
<dbReference type="RefSeq" id="WP_154546385.1">
    <property type="nucleotide sequence ID" value="NZ_VUMY01000023.1"/>
</dbReference>
<name>A0A7K0K6D2_9ACTO</name>
<dbReference type="AlphaFoldDB" id="A0A7K0K6D2"/>
<keyword evidence="2" id="KW-1185">Reference proteome</keyword>
<dbReference type="Proteomes" id="UP000442535">
    <property type="component" value="Unassembled WGS sequence"/>
</dbReference>
<comment type="caution">
    <text evidence="1">The sequence shown here is derived from an EMBL/GenBank/DDBJ whole genome shotgun (WGS) entry which is preliminary data.</text>
</comment>
<dbReference type="EMBL" id="VUMY01000023">
    <property type="protein sequence ID" value="MST50575.1"/>
    <property type="molecule type" value="Genomic_DNA"/>
</dbReference>
<evidence type="ECO:0000313" key="1">
    <source>
        <dbReference type="EMBL" id="MST50575.1"/>
    </source>
</evidence>
<accession>A0A7K0K6D2</accession>
<protein>
    <submittedName>
        <fullName evidence="1">Uncharacterized protein</fullName>
    </submittedName>
</protein>
<proteinExistence type="predicted"/>
<reference evidence="1 2" key="1">
    <citation type="submission" date="2019-08" db="EMBL/GenBank/DDBJ databases">
        <title>In-depth cultivation of the pig gut microbiome towards novel bacterial diversity and tailored functional studies.</title>
        <authorList>
            <person name="Wylensek D."/>
            <person name="Hitch T.C.A."/>
            <person name="Clavel T."/>
        </authorList>
    </citation>
    <scope>NUCLEOTIDE SEQUENCE [LARGE SCALE GENOMIC DNA]</scope>
    <source>
        <strain evidence="1 2">RF-GAM-744-WT-7</strain>
    </source>
</reference>